<feature type="domain" description="Tetrapyrrole methylase" evidence="11">
    <location>
        <begin position="6"/>
        <end position="217"/>
    </location>
</feature>
<evidence type="ECO:0000256" key="10">
    <source>
        <dbReference type="RuleBase" id="RU003960"/>
    </source>
</evidence>
<dbReference type="Pfam" id="PF00590">
    <property type="entry name" value="TP_methylase"/>
    <property type="match status" value="1"/>
</dbReference>
<evidence type="ECO:0000313" key="13">
    <source>
        <dbReference type="EMBL" id="SOH03200.1"/>
    </source>
</evidence>
<dbReference type="Gene3D" id="3.30.950.10">
    <property type="entry name" value="Methyltransferase, Cobalt-precorrin-4 Transmethylase, Domain 2"/>
    <property type="match status" value="1"/>
</dbReference>
<dbReference type="InterPro" id="IPR014777">
    <property type="entry name" value="4pyrrole_Mease_sub1"/>
</dbReference>
<dbReference type="SUPFAM" id="SSF53790">
    <property type="entry name" value="Tetrapyrrole methylase"/>
    <property type="match status" value="1"/>
</dbReference>
<dbReference type="InterPro" id="IPR003043">
    <property type="entry name" value="Uropor_MeTrfase_CS"/>
</dbReference>
<dbReference type="KEGG" id="kst:KSMBR1_0688"/>
<dbReference type="GO" id="GO:0004851">
    <property type="term" value="F:uroporphyrin-III C-methyltransferase activity"/>
    <property type="evidence" value="ECO:0007669"/>
    <property type="project" value="UniProtKB-EC"/>
</dbReference>
<evidence type="ECO:0000256" key="7">
    <source>
        <dbReference type="ARBA" id="ARBA00023244"/>
    </source>
</evidence>
<evidence type="ECO:0000259" key="12">
    <source>
        <dbReference type="Pfam" id="PF02602"/>
    </source>
</evidence>
<evidence type="ECO:0000256" key="4">
    <source>
        <dbReference type="ARBA" id="ARBA00022603"/>
    </source>
</evidence>
<feature type="domain" description="Tetrapyrrole biosynthesis uroporphyrinogen III synthase" evidence="12">
    <location>
        <begin position="266"/>
        <end position="496"/>
    </location>
</feature>
<reference evidence="14" key="1">
    <citation type="submission" date="2017-10" db="EMBL/GenBank/DDBJ databases">
        <authorList>
            <person name="Frank J."/>
        </authorList>
    </citation>
    <scope>NUCLEOTIDE SEQUENCE [LARGE SCALE GENOMIC DNA]</scope>
</reference>
<evidence type="ECO:0000259" key="11">
    <source>
        <dbReference type="Pfam" id="PF00590"/>
    </source>
</evidence>
<evidence type="ECO:0000256" key="3">
    <source>
        <dbReference type="ARBA" id="ARBA00022573"/>
    </source>
</evidence>
<accession>A0A2C9CBY9</accession>
<protein>
    <recommendedName>
        <fullName evidence="2">uroporphyrinogen-III C-methyltransferase</fullName>
        <ecNumber evidence="2">2.1.1.107</ecNumber>
    </recommendedName>
</protein>
<evidence type="ECO:0000256" key="2">
    <source>
        <dbReference type="ARBA" id="ARBA00012162"/>
    </source>
</evidence>
<name>A0A2C9CBY9_KUEST</name>
<keyword evidence="6" id="KW-0949">S-adenosyl-L-methionine</keyword>
<dbReference type="GO" id="GO:0032259">
    <property type="term" value="P:methylation"/>
    <property type="evidence" value="ECO:0007669"/>
    <property type="project" value="UniProtKB-KW"/>
</dbReference>
<dbReference type="EC" id="2.1.1.107" evidence="2"/>
<keyword evidence="14" id="KW-1185">Reference proteome</keyword>
<sequence length="508" mass="56086">MKRSIVYLVGAGPGDPGLITVKGHECIKKADVIVYDYLVNVELLKAAKPDVEMIYVGKQGGSHTLEQEDINKLLVEKALEDKIVTRLKGGDPYIFGRGGEEALVLREYKIPFEVVPGITAAIATPNYAGIPVTHREYTSTFGLITGHEDPAKNESSIDWSKISTGIGTLAFYMGVKNLPYITEQLMKHGRSGDTPVAVIRWGTTFRQETVVGTLNTIVAKAKNIKPPAITIVGEVVKLRDQLNWFENRPLFGKTIVVTRSREQASEFADRLYEFGANVIEFPTIEIVKPDSIQPLDEAINTINTYDWLVFTSINGVDSFFQRLFELGKDVRVLKGLKICAIGPATAGGIERYNIRVDCKPPKFVAESVAEELKRVTAIKGERFLLPRADIARSYLPEELQKSGGEVNDLIVYKTLMGQPKDVNILEKMRNGEINIITFTSSSTVRNFVQLIGKENITSLKGHIQFASIGPITTKTAEEMGIDIAIKAKEYTIPGLVNAILESTSPIDK</sequence>
<dbReference type="InterPro" id="IPR035996">
    <property type="entry name" value="4pyrrol_Methylase_sf"/>
</dbReference>
<dbReference type="FunFam" id="3.40.1010.10:FF:000001">
    <property type="entry name" value="Siroheme synthase"/>
    <property type="match status" value="1"/>
</dbReference>
<evidence type="ECO:0000256" key="9">
    <source>
        <dbReference type="ARBA" id="ARBA00060548"/>
    </source>
</evidence>
<dbReference type="NCBIfam" id="TIGR01469">
    <property type="entry name" value="cobA_cysG_Cterm"/>
    <property type="match status" value="1"/>
</dbReference>
<evidence type="ECO:0000256" key="5">
    <source>
        <dbReference type="ARBA" id="ARBA00022679"/>
    </source>
</evidence>
<dbReference type="InterPro" id="IPR000878">
    <property type="entry name" value="4pyrrol_Mease"/>
</dbReference>
<dbReference type="InterPro" id="IPR050161">
    <property type="entry name" value="Siro_Cobalamin_biosynth"/>
</dbReference>
<dbReference type="NCBIfam" id="NF004790">
    <property type="entry name" value="PRK06136.1"/>
    <property type="match status" value="1"/>
</dbReference>
<dbReference type="InterPro" id="IPR006366">
    <property type="entry name" value="CobA/CysG_C"/>
</dbReference>
<organism evidence="13 14">
    <name type="scientific">Kuenenia stuttgartiensis</name>
    <dbReference type="NCBI Taxonomy" id="174633"/>
    <lineage>
        <taxon>Bacteria</taxon>
        <taxon>Pseudomonadati</taxon>
        <taxon>Planctomycetota</taxon>
        <taxon>Candidatus Brocadiia</taxon>
        <taxon>Candidatus Brocadiales</taxon>
        <taxon>Candidatus Brocadiaceae</taxon>
        <taxon>Candidatus Kuenenia</taxon>
    </lineage>
</organism>
<evidence type="ECO:0000256" key="1">
    <source>
        <dbReference type="ARBA" id="ARBA00005879"/>
    </source>
</evidence>
<keyword evidence="3" id="KW-0169">Cobalamin biosynthesis</keyword>
<dbReference type="RefSeq" id="WP_099324074.1">
    <property type="nucleotide sequence ID" value="NZ_LT934425.1"/>
</dbReference>
<proteinExistence type="inferred from homology"/>
<evidence type="ECO:0000256" key="8">
    <source>
        <dbReference type="ARBA" id="ARBA00025705"/>
    </source>
</evidence>
<dbReference type="PROSITE" id="PS00839">
    <property type="entry name" value="SUMT_1"/>
    <property type="match status" value="1"/>
</dbReference>
<evidence type="ECO:0000256" key="6">
    <source>
        <dbReference type="ARBA" id="ARBA00022691"/>
    </source>
</evidence>
<dbReference type="Gene3D" id="3.40.50.10090">
    <property type="match status" value="2"/>
</dbReference>
<dbReference type="Gene3D" id="3.40.1010.10">
    <property type="entry name" value="Cobalt-precorrin-4 Transmethylase, Domain 1"/>
    <property type="match status" value="1"/>
</dbReference>
<dbReference type="Proteomes" id="UP000221734">
    <property type="component" value="Chromosome Kuenenia_stuttgartiensis_MBR1"/>
</dbReference>
<keyword evidence="7" id="KW-0627">Porphyrin biosynthesis</keyword>
<dbReference type="InterPro" id="IPR036108">
    <property type="entry name" value="4pyrrol_syn_uPrphyn_synt_sf"/>
</dbReference>
<comment type="similarity">
    <text evidence="1 10">Belongs to the precorrin methyltransferase family.</text>
</comment>
<dbReference type="OrthoDB" id="9815856at2"/>
<evidence type="ECO:0000313" key="14">
    <source>
        <dbReference type="Proteomes" id="UP000221734"/>
    </source>
</evidence>
<dbReference type="GO" id="GO:0004852">
    <property type="term" value="F:uroporphyrinogen-III synthase activity"/>
    <property type="evidence" value="ECO:0007669"/>
    <property type="project" value="InterPro"/>
</dbReference>
<dbReference type="CDD" id="cd06578">
    <property type="entry name" value="HemD"/>
    <property type="match status" value="1"/>
</dbReference>
<keyword evidence="4 10" id="KW-0489">Methyltransferase</keyword>
<comment type="pathway">
    <text evidence="9">Cofactor biosynthesis; adenosylcobalamin biosynthesis; precorrin-2 from uroporphyrinogen III: step 1/1.</text>
</comment>
<comment type="pathway">
    <text evidence="8">Porphyrin-containing compound metabolism; siroheme biosynthesis; precorrin-2 from uroporphyrinogen III: step 1/1.</text>
</comment>
<dbReference type="InterPro" id="IPR014776">
    <property type="entry name" value="4pyrrole_Mease_sub2"/>
</dbReference>
<dbReference type="FunFam" id="3.30.950.10:FF:000001">
    <property type="entry name" value="Siroheme synthase"/>
    <property type="match status" value="1"/>
</dbReference>
<dbReference type="EMBL" id="LT934425">
    <property type="protein sequence ID" value="SOH03200.1"/>
    <property type="molecule type" value="Genomic_DNA"/>
</dbReference>
<dbReference type="CDD" id="cd11642">
    <property type="entry name" value="SUMT"/>
    <property type="match status" value="1"/>
</dbReference>
<dbReference type="SUPFAM" id="SSF69618">
    <property type="entry name" value="HemD-like"/>
    <property type="match status" value="1"/>
</dbReference>
<dbReference type="InterPro" id="IPR003754">
    <property type="entry name" value="4pyrrol_synth_uPrphyn_synth"/>
</dbReference>
<dbReference type="PANTHER" id="PTHR45790">
    <property type="entry name" value="SIROHEME SYNTHASE-RELATED"/>
    <property type="match status" value="1"/>
</dbReference>
<dbReference type="Pfam" id="PF02602">
    <property type="entry name" value="HEM4"/>
    <property type="match status" value="1"/>
</dbReference>
<keyword evidence="5 10" id="KW-0808">Transferase</keyword>
<dbReference type="GO" id="GO:0019354">
    <property type="term" value="P:siroheme biosynthetic process"/>
    <property type="evidence" value="ECO:0007669"/>
    <property type="project" value="InterPro"/>
</dbReference>
<dbReference type="GO" id="GO:0009236">
    <property type="term" value="P:cobalamin biosynthetic process"/>
    <property type="evidence" value="ECO:0007669"/>
    <property type="project" value="UniProtKB-KW"/>
</dbReference>
<gene>
    <name evidence="13" type="primary">cobA_1</name>
    <name evidence="13" type="ORF">KSMBR1_0688</name>
</gene>
<dbReference type="PANTHER" id="PTHR45790:SF3">
    <property type="entry name" value="S-ADENOSYL-L-METHIONINE-DEPENDENT UROPORPHYRINOGEN III METHYLTRANSFERASE, CHLOROPLASTIC"/>
    <property type="match status" value="1"/>
</dbReference>
<dbReference type="PROSITE" id="PS00840">
    <property type="entry name" value="SUMT_2"/>
    <property type="match status" value="1"/>
</dbReference>
<dbReference type="AlphaFoldDB" id="A0A2C9CBY9"/>